<dbReference type="InterPro" id="IPR036864">
    <property type="entry name" value="Zn2-C6_fun-type_DNA-bd_sf"/>
</dbReference>
<dbReference type="GO" id="GO:0006351">
    <property type="term" value="P:DNA-templated transcription"/>
    <property type="evidence" value="ECO:0007669"/>
    <property type="project" value="InterPro"/>
</dbReference>
<dbReference type="SMART" id="SM00906">
    <property type="entry name" value="Fungal_trans"/>
    <property type="match status" value="1"/>
</dbReference>
<dbReference type="AlphaFoldDB" id="A0A2V5H9P5"/>
<keyword evidence="9" id="KW-1185">Reference proteome</keyword>
<name>A0A2V5H9P5_ASPV1</name>
<dbReference type="OMA" id="VKNTCAI"/>
<protein>
    <recommendedName>
        <fullName evidence="7">Zn(2)-C6 fungal-type domain-containing protein</fullName>
    </recommendedName>
</protein>
<evidence type="ECO:0000259" key="7">
    <source>
        <dbReference type="PROSITE" id="PS50048"/>
    </source>
</evidence>
<dbReference type="Gene3D" id="4.10.240.10">
    <property type="entry name" value="Zn(2)-C6 fungal-type DNA-binding domain"/>
    <property type="match status" value="1"/>
</dbReference>
<dbReference type="GO" id="GO:0003677">
    <property type="term" value="F:DNA binding"/>
    <property type="evidence" value="ECO:0007669"/>
    <property type="project" value="UniProtKB-KW"/>
</dbReference>
<dbReference type="STRING" id="1450538.A0A2V5H9P5"/>
<accession>A0A2V5H9P5</accession>
<dbReference type="InterPro" id="IPR007219">
    <property type="entry name" value="XnlR_reg_dom"/>
</dbReference>
<reference evidence="8 9" key="1">
    <citation type="submission" date="2018-02" db="EMBL/GenBank/DDBJ databases">
        <title>The genomes of Aspergillus section Nigri reveals drivers in fungal speciation.</title>
        <authorList>
            <consortium name="DOE Joint Genome Institute"/>
            <person name="Vesth T.C."/>
            <person name="Nybo J."/>
            <person name="Theobald S."/>
            <person name="Brandl J."/>
            <person name="Frisvad J.C."/>
            <person name="Nielsen K.F."/>
            <person name="Lyhne E.K."/>
            <person name="Kogle M.E."/>
            <person name="Kuo A."/>
            <person name="Riley R."/>
            <person name="Clum A."/>
            <person name="Nolan M."/>
            <person name="Lipzen A."/>
            <person name="Salamov A."/>
            <person name="Henrissat B."/>
            <person name="Wiebenga A."/>
            <person name="De vries R.P."/>
            <person name="Grigoriev I.V."/>
            <person name="Mortensen U.H."/>
            <person name="Andersen M.R."/>
            <person name="Baker S.E."/>
        </authorList>
    </citation>
    <scope>NUCLEOTIDE SEQUENCE [LARGE SCALE GENOMIC DNA]</scope>
    <source>
        <strain evidence="8 9">CBS 115571</strain>
    </source>
</reference>
<dbReference type="GO" id="GO:0008270">
    <property type="term" value="F:zinc ion binding"/>
    <property type="evidence" value="ECO:0007669"/>
    <property type="project" value="InterPro"/>
</dbReference>
<dbReference type="CDD" id="cd12148">
    <property type="entry name" value="fungal_TF_MHR"/>
    <property type="match status" value="1"/>
</dbReference>
<dbReference type="SMART" id="SM00066">
    <property type="entry name" value="GAL4"/>
    <property type="match status" value="1"/>
</dbReference>
<feature type="domain" description="Zn(2)-C6 fungal-type" evidence="7">
    <location>
        <begin position="21"/>
        <end position="53"/>
    </location>
</feature>
<dbReference type="EMBL" id="KZ825126">
    <property type="protein sequence ID" value="PYI20331.1"/>
    <property type="molecule type" value="Genomic_DNA"/>
</dbReference>
<dbReference type="PANTHER" id="PTHR46910">
    <property type="entry name" value="TRANSCRIPTION FACTOR PDR1"/>
    <property type="match status" value="1"/>
</dbReference>
<dbReference type="CDD" id="cd00067">
    <property type="entry name" value="GAL4"/>
    <property type="match status" value="1"/>
</dbReference>
<dbReference type="Proteomes" id="UP000249829">
    <property type="component" value="Unassembled WGS sequence"/>
</dbReference>
<proteinExistence type="predicted"/>
<evidence type="ECO:0000256" key="2">
    <source>
        <dbReference type="ARBA" id="ARBA00022723"/>
    </source>
</evidence>
<dbReference type="Pfam" id="PF04082">
    <property type="entry name" value="Fungal_trans"/>
    <property type="match status" value="1"/>
</dbReference>
<organism evidence="8 9">
    <name type="scientific">Aspergillus violaceofuscus (strain CBS 115571)</name>
    <dbReference type="NCBI Taxonomy" id="1450538"/>
    <lineage>
        <taxon>Eukaryota</taxon>
        <taxon>Fungi</taxon>
        <taxon>Dikarya</taxon>
        <taxon>Ascomycota</taxon>
        <taxon>Pezizomycotina</taxon>
        <taxon>Eurotiomycetes</taxon>
        <taxon>Eurotiomycetidae</taxon>
        <taxon>Eurotiales</taxon>
        <taxon>Aspergillaceae</taxon>
        <taxon>Aspergillus</taxon>
    </lineage>
</organism>
<dbReference type="PANTHER" id="PTHR46910:SF37">
    <property type="entry name" value="ZN(II)2CYS6 TRANSCRIPTION FACTOR (EUROFUNG)"/>
    <property type="match status" value="1"/>
</dbReference>
<dbReference type="PROSITE" id="PS00463">
    <property type="entry name" value="ZN2_CY6_FUNGAL_1"/>
    <property type="match status" value="1"/>
</dbReference>
<evidence type="ECO:0000313" key="8">
    <source>
        <dbReference type="EMBL" id="PYI20331.1"/>
    </source>
</evidence>
<keyword evidence="6" id="KW-0539">Nucleus</keyword>
<gene>
    <name evidence="8" type="ORF">BO99DRAFT_382773</name>
</gene>
<evidence type="ECO:0000256" key="3">
    <source>
        <dbReference type="ARBA" id="ARBA00023015"/>
    </source>
</evidence>
<keyword evidence="5" id="KW-0804">Transcription</keyword>
<evidence type="ECO:0000256" key="6">
    <source>
        <dbReference type="ARBA" id="ARBA00023242"/>
    </source>
</evidence>
<dbReference type="GO" id="GO:0005634">
    <property type="term" value="C:nucleus"/>
    <property type="evidence" value="ECO:0007669"/>
    <property type="project" value="UniProtKB-SubCell"/>
</dbReference>
<dbReference type="GO" id="GO:0000981">
    <property type="term" value="F:DNA-binding transcription factor activity, RNA polymerase II-specific"/>
    <property type="evidence" value="ECO:0007669"/>
    <property type="project" value="InterPro"/>
</dbReference>
<comment type="subcellular location">
    <subcellularLocation>
        <location evidence="1">Nucleus</location>
    </subcellularLocation>
</comment>
<dbReference type="PROSITE" id="PS50048">
    <property type="entry name" value="ZN2_CY6_FUNGAL_2"/>
    <property type="match status" value="1"/>
</dbReference>
<keyword evidence="4" id="KW-0238">DNA-binding</keyword>
<keyword evidence="2" id="KW-0479">Metal-binding</keyword>
<evidence type="ECO:0000313" key="9">
    <source>
        <dbReference type="Proteomes" id="UP000249829"/>
    </source>
</evidence>
<sequence>MFGVMEMMSAAASSSAALHKACDACRTRKTRCSLSGTNATCDLCLSQGRPCSFTPVKRPRKRKYESEALTPLADTDITSLSSGTGTLYMDSLLVNRQASRHLRDSGHPDQLTTISGFNPNISFFPAKRVKAINERLGHNRLDQLLEQIRALVSTKIKTACAIPQSYIQRRHSLSQSHQFPDWASIQAHISGLLLSTSIRPSAYFEAVHPVYPFLSPDTFRQKATAEDLPHLLAADRAWAALFYAIVAIGCQNNEGGSFEVGVGEAWQYFERSLSYFPDLVFGRGSLTAVQAIFSSTVSAFQFEPLMLSEASMMAQALGYHRSNGVQETAHRRTFWVLYYLEKTSCFGTARNSVIDDSNISCAIPDVLESSFGDYDWFFCFIKYGRLVSKVHQSLFNVSAVSQPLHTYNSTVNSLRSELETWRLAIPARFRPGEVPKPRLLREPLALKIALLTHYLYFHALLTLSWTILHVGTARVAAAQQDVLKRELLRTARSVLELTAFIEVAPSTPVCRIEYASKGALPGSLVAEFAHLARQYVSDVRTGKTQAGGEIIRARRSVEKGAAGAAAPVVTEGGVLASTTALGVPVGNPLMDANRPQETELDPTAPVQPWSPASFDPIFFPLLDDPSYALDDVQWLGIDVMGLFDQLY</sequence>
<evidence type="ECO:0000256" key="5">
    <source>
        <dbReference type="ARBA" id="ARBA00023163"/>
    </source>
</evidence>
<keyword evidence="3" id="KW-0805">Transcription regulation</keyword>
<evidence type="ECO:0000256" key="4">
    <source>
        <dbReference type="ARBA" id="ARBA00023125"/>
    </source>
</evidence>
<dbReference type="SUPFAM" id="SSF57701">
    <property type="entry name" value="Zn2/Cys6 DNA-binding domain"/>
    <property type="match status" value="1"/>
</dbReference>
<dbReference type="InterPro" id="IPR001138">
    <property type="entry name" value="Zn2Cys6_DnaBD"/>
</dbReference>
<dbReference type="InterPro" id="IPR050987">
    <property type="entry name" value="AtrR-like"/>
</dbReference>
<evidence type="ECO:0000256" key="1">
    <source>
        <dbReference type="ARBA" id="ARBA00004123"/>
    </source>
</evidence>